<dbReference type="PROSITE" id="PS50234">
    <property type="entry name" value="VWFA"/>
    <property type="match status" value="1"/>
</dbReference>
<dbReference type="GeneID" id="105442028"/>
<organism evidence="3 4">
    <name type="scientific">Strongylocentrotus purpuratus</name>
    <name type="common">Purple sea urchin</name>
    <dbReference type="NCBI Taxonomy" id="7668"/>
    <lineage>
        <taxon>Eukaryota</taxon>
        <taxon>Metazoa</taxon>
        <taxon>Echinodermata</taxon>
        <taxon>Eleutherozoa</taxon>
        <taxon>Echinozoa</taxon>
        <taxon>Echinoidea</taxon>
        <taxon>Euechinoidea</taxon>
        <taxon>Echinacea</taxon>
        <taxon>Camarodonta</taxon>
        <taxon>Echinidea</taxon>
        <taxon>Strongylocentrotidae</taxon>
        <taxon>Strongylocentrotus</taxon>
    </lineage>
</organism>
<dbReference type="InterPro" id="IPR002035">
    <property type="entry name" value="VWF_A"/>
</dbReference>
<proteinExistence type="predicted"/>
<dbReference type="KEGG" id="spu:105442028"/>
<dbReference type="InterPro" id="IPR036465">
    <property type="entry name" value="vWFA_dom_sf"/>
</dbReference>
<evidence type="ECO:0000259" key="2">
    <source>
        <dbReference type="PROSITE" id="PS50234"/>
    </source>
</evidence>
<feature type="transmembrane region" description="Helical" evidence="1">
    <location>
        <begin position="556"/>
        <end position="581"/>
    </location>
</feature>
<protein>
    <recommendedName>
        <fullName evidence="2">VWFA domain-containing protein</fullName>
    </recommendedName>
</protein>
<accession>A0A7M7PJ88</accession>
<dbReference type="CDD" id="cd00198">
    <property type="entry name" value="vWFA"/>
    <property type="match status" value="1"/>
</dbReference>
<evidence type="ECO:0000313" key="4">
    <source>
        <dbReference type="Proteomes" id="UP000007110"/>
    </source>
</evidence>
<dbReference type="Pfam" id="PF00092">
    <property type="entry name" value="VWA"/>
    <property type="match status" value="1"/>
</dbReference>
<name>A0A7M7PJ88_STRPU</name>
<dbReference type="PANTHER" id="PTHR10579:SF177">
    <property type="entry name" value="CALCIUM-ACTIVATED CHLORIDE CHANNEL REGULATOR 4-LIKE PROTEIN"/>
    <property type="match status" value="1"/>
</dbReference>
<dbReference type="InterPro" id="IPR013783">
    <property type="entry name" value="Ig-like_fold"/>
</dbReference>
<sequence>MKERTTDFQADVPLVPDPTPVFEVLQLSSVRSVVLVLDISGSMKGNRFERMIQSATDCIMNVIPLDSKLGIVVFETTSQIRAGLTNITDTASRQRLVDALPPSPGGSTCIGCGISSGIEVLGSFAQGGYILLLSDGGENRAPYIRDKYDDIENSGVIIDTITISNAADQQMEDLSTNTSGISSFCSDTGTGICLMEAFHSTITERPDVGMQTVPTQIYSSEVIIEPDPGFYNIPVVIDAALGNETVIVVTWKKSQSISVVVTGPDGTRVDHNDPRYLNDTIKQIVTINLPLAQDVDFAQNPALAIYAQAQQDYLPVLNADVTAIISDSSNTTSMTLLDNGSGSDLFKDDGTYSGYFLGFTSDGRYNVKVNVIGYDGAAKRRGKRSAEVETTAEPSFMRTESGGVFKVQGYTPNATDILPPSRIQDLVYTSFSYDNSTVTLRWTAVGDDLDQGTAYNYELRYATNYFEVRNNFSTSHEVTQDQLVYGNLIYISPAGVIETVTISLPERGKDIVYYFAIRAWDEAGNGGDLSNIASLSIRYIPASVPTIEPTGPDNQALIIIGVCCAVGVVFIVGVVMTYICYRKRNVARAQEGLPEAEAAHKNPTYDNPTFSLN</sequence>
<evidence type="ECO:0000256" key="1">
    <source>
        <dbReference type="SAM" id="Phobius"/>
    </source>
</evidence>
<keyword evidence="4" id="KW-1185">Reference proteome</keyword>
<dbReference type="InterPro" id="IPR051266">
    <property type="entry name" value="CLCR"/>
</dbReference>
<dbReference type="RefSeq" id="XP_030850206.1">
    <property type="nucleotide sequence ID" value="XM_030994346.1"/>
</dbReference>
<dbReference type="EnsemblMetazoa" id="XM_030994346">
    <property type="protein sequence ID" value="XP_030850206"/>
    <property type="gene ID" value="LOC105442028"/>
</dbReference>
<keyword evidence="1" id="KW-0812">Transmembrane</keyword>
<dbReference type="InParanoid" id="A0A7M7PJ88"/>
<keyword evidence="1" id="KW-1133">Transmembrane helix</keyword>
<dbReference type="OrthoDB" id="6372467at2759"/>
<reference evidence="3" key="2">
    <citation type="submission" date="2021-01" db="UniProtKB">
        <authorList>
            <consortium name="EnsemblMetazoa"/>
        </authorList>
    </citation>
    <scope>IDENTIFICATION</scope>
</reference>
<dbReference type="Proteomes" id="UP000007110">
    <property type="component" value="Unassembled WGS sequence"/>
</dbReference>
<evidence type="ECO:0000313" key="3">
    <source>
        <dbReference type="EnsemblMetazoa" id="XP_030850206"/>
    </source>
</evidence>
<reference evidence="4" key="1">
    <citation type="submission" date="2015-02" db="EMBL/GenBank/DDBJ databases">
        <title>Genome sequencing for Strongylocentrotus purpuratus.</title>
        <authorList>
            <person name="Murali S."/>
            <person name="Liu Y."/>
            <person name="Vee V."/>
            <person name="English A."/>
            <person name="Wang M."/>
            <person name="Skinner E."/>
            <person name="Han Y."/>
            <person name="Muzny D.M."/>
            <person name="Worley K.C."/>
            <person name="Gibbs R.A."/>
        </authorList>
    </citation>
    <scope>NUCLEOTIDE SEQUENCE</scope>
</reference>
<dbReference type="OMA" id="NTHYGES"/>
<dbReference type="SMART" id="SM00327">
    <property type="entry name" value="VWA"/>
    <property type="match status" value="1"/>
</dbReference>
<dbReference type="SUPFAM" id="SSF53300">
    <property type="entry name" value="vWA-like"/>
    <property type="match status" value="1"/>
</dbReference>
<keyword evidence="1" id="KW-0472">Membrane</keyword>
<dbReference type="Gene3D" id="3.40.50.410">
    <property type="entry name" value="von Willebrand factor, type A domain"/>
    <property type="match status" value="1"/>
</dbReference>
<feature type="domain" description="VWFA" evidence="2">
    <location>
        <begin position="32"/>
        <end position="202"/>
    </location>
</feature>
<dbReference type="Gene3D" id="2.60.40.10">
    <property type="entry name" value="Immunoglobulins"/>
    <property type="match status" value="1"/>
</dbReference>
<dbReference type="AlphaFoldDB" id="A0A7M7PJ88"/>
<dbReference type="PANTHER" id="PTHR10579">
    <property type="entry name" value="CALCIUM-ACTIVATED CHLORIDE CHANNEL REGULATOR"/>
    <property type="match status" value="1"/>
</dbReference>